<evidence type="ECO:0000259" key="4">
    <source>
        <dbReference type="PROSITE" id="PS51253"/>
    </source>
</evidence>
<proteinExistence type="predicted"/>
<evidence type="ECO:0000256" key="3">
    <source>
        <dbReference type="SAM" id="MobiDB-lite"/>
    </source>
</evidence>
<dbReference type="EMBL" id="LT854253">
    <property type="protein sequence ID" value="SMR41372.1"/>
    <property type="molecule type" value="Genomic_DNA"/>
</dbReference>
<gene>
    <name evidence="5" type="ORF">ZT1E4_G150</name>
</gene>
<dbReference type="Proteomes" id="UP000245764">
    <property type="component" value="Chromosome 1"/>
</dbReference>
<feature type="region of interest" description="Disordered" evidence="3">
    <location>
        <begin position="546"/>
        <end position="577"/>
    </location>
</feature>
<feature type="compositionally biased region" description="Polar residues" evidence="3">
    <location>
        <begin position="380"/>
        <end position="404"/>
    </location>
</feature>
<keyword evidence="1" id="KW-0238">DNA-binding</keyword>
<keyword evidence="2" id="KW-0175">Coiled coil</keyword>
<dbReference type="InterPro" id="IPR006600">
    <property type="entry name" value="HTH_CenpB_DNA-bd_dom"/>
</dbReference>
<reference evidence="6" key="1">
    <citation type="submission" date="2017-05" db="EMBL/GenBank/DDBJ databases">
        <authorList>
            <person name="Song R."/>
            <person name="Chenine A.L."/>
            <person name="Ruprecht R.M."/>
        </authorList>
    </citation>
    <scope>NUCLEOTIDE SEQUENCE [LARGE SCALE GENOMIC DNA]</scope>
</reference>
<dbReference type="PANTHER" id="PTHR19303">
    <property type="entry name" value="TRANSPOSON"/>
    <property type="match status" value="1"/>
</dbReference>
<feature type="region of interest" description="Disordered" evidence="3">
    <location>
        <begin position="595"/>
        <end position="622"/>
    </location>
</feature>
<dbReference type="GO" id="GO:0005634">
    <property type="term" value="C:nucleus"/>
    <property type="evidence" value="ECO:0007669"/>
    <property type="project" value="TreeGrafter"/>
</dbReference>
<feature type="coiled-coil region" evidence="2">
    <location>
        <begin position="497"/>
        <end position="524"/>
    </location>
</feature>
<evidence type="ECO:0000313" key="5">
    <source>
        <dbReference type="EMBL" id="SMR41372.1"/>
    </source>
</evidence>
<dbReference type="InterPro" id="IPR004875">
    <property type="entry name" value="DDE_SF_endonuclease_dom"/>
</dbReference>
<dbReference type="InterPro" id="IPR050863">
    <property type="entry name" value="CenT-Element_Derived"/>
</dbReference>
<dbReference type="Pfam" id="PF03221">
    <property type="entry name" value="HTH_Tnp_Tc5"/>
    <property type="match status" value="1"/>
</dbReference>
<feature type="region of interest" description="Disordered" evidence="3">
    <location>
        <begin position="368"/>
        <end position="404"/>
    </location>
</feature>
<dbReference type="GO" id="GO:0003677">
    <property type="term" value="F:DNA binding"/>
    <property type="evidence" value="ECO:0007669"/>
    <property type="project" value="UniProtKB-KW"/>
</dbReference>
<evidence type="ECO:0000256" key="1">
    <source>
        <dbReference type="ARBA" id="ARBA00023125"/>
    </source>
</evidence>
<feature type="compositionally biased region" description="Polar residues" evidence="3">
    <location>
        <begin position="550"/>
        <end position="562"/>
    </location>
</feature>
<organism evidence="5 6">
    <name type="scientific">Zymoseptoria tritici ST99CH_1E4</name>
    <dbReference type="NCBI Taxonomy" id="1276532"/>
    <lineage>
        <taxon>Eukaryota</taxon>
        <taxon>Fungi</taxon>
        <taxon>Dikarya</taxon>
        <taxon>Ascomycota</taxon>
        <taxon>Pezizomycotina</taxon>
        <taxon>Dothideomycetes</taxon>
        <taxon>Dothideomycetidae</taxon>
        <taxon>Mycosphaerellales</taxon>
        <taxon>Mycosphaerellaceae</taxon>
        <taxon>Zymoseptoria</taxon>
    </lineage>
</organism>
<dbReference type="PROSITE" id="PS51253">
    <property type="entry name" value="HTH_CENPB"/>
    <property type="match status" value="1"/>
</dbReference>
<evidence type="ECO:0000256" key="2">
    <source>
        <dbReference type="SAM" id="Coils"/>
    </source>
</evidence>
<dbReference type="Pfam" id="PF03184">
    <property type="entry name" value="DDE_1"/>
    <property type="match status" value="1"/>
</dbReference>
<protein>
    <recommendedName>
        <fullName evidence="4">HTH CENPB-type domain-containing protein</fullName>
    </recommendedName>
</protein>
<accession>A0A2H1FJ82</accession>
<name>A0A2H1FJ82_ZYMTR</name>
<dbReference type="AlphaFoldDB" id="A0A2H1FJ82"/>
<feature type="domain" description="HTH CENPB-type" evidence="4">
    <location>
        <begin position="46"/>
        <end position="111"/>
    </location>
</feature>
<evidence type="ECO:0000313" key="6">
    <source>
        <dbReference type="Proteomes" id="UP000245764"/>
    </source>
</evidence>
<dbReference type="PANTHER" id="PTHR19303:SF74">
    <property type="entry name" value="POGO TRANSPOSABLE ELEMENT WITH KRAB DOMAIN"/>
    <property type="match status" value="1"/>
</dbReference>
<sequence length="622" mass="70410">MAPIDDALEELTATDVKNIQKIATKHGVHRTTLSKRYNGVTNSKAARSENMSILSHQQERTLVRYIDTLTRRGIPPTPDMVRTFVHDIAKVLPSRHWVGRFVRRHKDIDSKYLNPLDKNRKKAESAHQFQSYYDLLKSKIEQYNIEPQNTYNMDEKGFLIGMLQKTKRVFTKDHFKSGRLVGNIQDSSREWITLIATICADQTSLPPALIYKAVTGNIQSSWLQDFEPDNDHYAFFASSPNGWTDNNLGLHWLTKIFEPLTKQKAGRGYRLLVIDGHGSHVNMAFLQHCMDHRIFVAVFPPHLTHRLQPLNSKGLSAITKRDFFRLFWPAWKKAFTPKNIESGFRKTGLYPLDPSAVLKAFQEPVNKSKSVHFSDGSRPGTANNDSRPSTGRPNTAGTDTSVISNNWRETRALIKSVLKKPENKNERKAIQKLTNTFIHTQTQNQLLKSECTGLRQSFKNEKQKRQRGKPLLALPQGQSAQFYSPAKLEASKVLLATKEAEKVAKQQKKEADAISKKVDEQLRAEQRIQAMADRAQKKAEKASLLETKKANSQANSQLNTDLRASARTAQPAKGCRRKAVDKPVLIVVLKVPSLRRKGAKAAESSQPPTRMTLRQKLQAAQS</sequence>